<evidence type="ECO:0000256" key="4">
    <source>
        <dbReference type="ARBA" id="ARBA00022496"/>
    </source>
</evidence>
<evidence type="ECO:0000256" key="2">
    <source>
        <dbReference type="ARBA" id="ARBA00010212"/>
    </source>
</evidence>
<keyword evidence="4" id="KW-0410">Iron transport</keyword>
<evidence type="ECO:0000259" key="10">
    <source>
        <dbReference type="Pfam" id="PF01545"/>
    </source>
</evidence>
<accession>A0ABQ1GLJ2</accession>
<keyword evidence="6" id="KW-0862">Zinc</keyword>
<keyword evidence="3" id="KW-0813">Transport</keyword>
<evidence type="ECO:0000313" key="12">
    <source>
        <dbReference type="EMBL" id="GGA46223.1"/>
    </source>
</evidence>
<dbReference type="Pfam" id="PF16916">
    <property type="entry name" value="ZT_dimer"/>
    <property type="match status" value="1"/>
</dbReference>
<keyword evidence="5 9" id="KW-0812">Transmembrane</keyword>
<dbReference type="SUPFAM" id="SSF161111">
    <property type="entry name" value="Cation efflux protein transmembrane domain-like"/>
    <property type="match status" value="1"/>
</dbReference>
<dbReference type="PANTHER" id="PTHR43840:SF15">
    <property type="entry name" value="MITOCHONDRIAL METAL TRANSPORTER 1-RELATED"/>
    <property type="match status" value="1"/>
</dbReference>
<evidence type="ECO:0000256" key="7">
    <source>
        <dbReference type="ARBA" id="ARBA00022989"/>
    </source>
</evidence>
<keyword evidence="7 9" id="KW-1133">Transmembrane helix</keyword>
<reference evidence="13" key="1">
    <citation type="journal article" date="2019" name="Int. J. Syst. Evol. Microbiol.">
        <title>The Global Catalogue of Microorganisms (GCM) 10K type strain sequencing project: providing services to taxonomists for standard genome sequencing and annotation.</title>
        <authorList>
            <consortium name="The Broad Institute Genomics Platform"/>
            <consortium name="The Broad Institute Genome Sequencing Center for Infectious Disease"/>
            <person name="Wu L."/>
            <person name="Ma J."/>
        </authorList>
    </citation>
    <scope>NUCLEOTIDE SEQUENCE [LARGE SCALE GENOMIC DNA]</scope>
    <source>
        <strain evidence="13">CGMCC 1.12806</strain>
    </source>
</reference>
<proteinExistence type="inferred from homology"/>
<sequence>MSKNINIDDSSNQSHARFHAAKKSTWISVVANCFLTIGQIITGVLSGSQGLIADGIHSLSDLLADFVVLIANKKSKKGADQDHNYGHYRYENGASLIIGTILLVVGVAMLWSAINKINSPDKIPQVHIIALWVALFALIVKETLFRYMLSVAKRVKSNMLIANAWHARSDAASSLIVALGIVGNLLGFKFLDLIAALIVGLIIAKMGYSFLYDALQDLMDRSVDIETENDIRKTLLSTKGVVKIHDLKTRKVGDLILIDVHLEADGNLSVKEGHDIAMSARNAVLENHRVLNVMTHVDPCDIST</sequence>
<feature type="domain" description="Cation efflux protein cytoplasmic" evidence="11">
    <location>
        <begin position="226"/>
        <end position="300"/>
    </location>
</feature>
<dbReference type="Gene3D" id="1.20.1510.10">
    <property type="entry name" value="Cation efflux protein transmembrane domain"/>
    <property type="match status" value="1"/>
</dbReference>
<feature type="transmembrane region" description="Helical" evidence="9">
    <location>
        <begin position="193"/>
        <end position="212"/>
    </location>
</feature>
<keyword evidence="13" id="KW-1185">Reference proteome</keyword>
<feature type="domain" description="Cation efflux protein transmembrane" evidence="10">
    <location>
        <begin position="26"/>
        <end position="219"/>
    </location>
</feature>
<comment type="caution">
    <text evidence="12">The sequence shown here is derived from an EMBL/GenBank/DDBJ whole genome shotgun (WGS) entry which is preliminary data.</text>
</comment>
<feature type="transmembrane region" description="Helical" evidence="9">
    <location>
        <begin position="170"/>
        <end position="187"/>
    </location>
</feature>
<gene>
    <name evidence="12" type="ORF">GCM10011328_21670</name>
</gene>
<feature type="transmembrane region" description="Helical" evidence="9">
    <location>
        <begin position="51"/>
        <end position="72"/>
    </location>
</feature>
<evidence type="ECO:0000259" key="11">
    <source>
        <dbReference type="Pfam" id="PF16916"/>
    </source>
</evidence>
<dbReference type="Pfam" id="PF01545">
    <property type="entry name" value="Cation_efflux"/>
    <property type="match status" value="1"/>
</dbReference>
<dbReference type="NCBIfam" id="TIGR01297">
    <property type="entry name" value="CDF"/>
    <property type="match status" value="1"/>
</dbReference>
<dbReference type="Proteomes" id="UP000627464">
    <property type="component" value="Unassembled WGS sequence"/>
</dbReference>
<keyword evidence="4" id="KW-0408">Iron</keyword>
<keyword evidence="8 9" id="KW-0472">Membrane</keyword>
<dbReference type="InterPro" id="IPR036837">
    <property type="entry name" value="Cation_efflux_CTD_sf"/>
</dbReference>
<dbReference type="InterPro" id="IPR027469">
    <property type="entry name" value="Cation_efflux_TMD_sf"/>
</dbReference>
<feature type="transmembrane region" description="Helical" evidence="9">
    <location>
        <begin position="26"/>
        <end position="45"/>
    </location>
</feature>
<evidence type="ECO:0000256" key="3">
    <source>
        <dbReference type="ARBA" id="ARBA00022448"/>
    </source>
</evidence>
<evidence type="ECO:0000256" key="8">
    <source>
        <dbReference type="ARBA" id="ARBA00023136"/>
    </source>
</evidence>
<evidence type="ECO:0000313" key="13">
    <source>
        <dbReference type="Proteomes" id="UP000627464"/>
    </source>
</evidence>
<dbReference type="InterPro" id="IPR002524">
    <property type="entry name" value="Cation_efflux"/>
</dbReference>
<feature type="transmembrane region" description="Helical" evidence="9">
    <location>
        <begin position="93"/>
        <end position="114"/>
    </location>
</feature>
<dbReference type="SUPFAM" id="SSF160240">
    <property type="entry name" value="Cation efflux protein cytoplasmic domain-like"/>
    <property type="match status" value="1"/>
</dbReference>
<evidence type="ECO:0000256" key="9">
    <source>
        <dbReference type="SAM" id="Phobius"/>
    </source>
</evidence>
<dbReference type="Gene3D" id="3.30.70.1350">
    <property type="entry name" value="Cation efflux protein, cytoplasmic domain"/>
    <property type="match status" value="1"/>
</dbReference>
<name>A0ABQ1GLJ2_9GAMM</name>
<keyword evidence="6" id="KW-0406">Ion transport</keyword>
<comment type="similarity">
    <text evidence="2">Belongs to the cation diffusion facilitator (CDF) transporter (TC 2.A.4) family. FieF subfamily.</text>
</comment>
<dbReference type="InterPro" id="IPR050291">
    <property type="entry name" value="CDF_Transporter"/>
</dbReference>
<feature type="transmembrane region" description="Helical" evidence="9">
    <location>
        <begin position="126"/>
        <end position="149"/>
    </location>
</feature>
<evidence type="ECO:0000256" key="1">
    <source>
        <dbReference type="ARBA" id="ARBA00004141"/>
    </source>
</evidence>
<dbReference type="PANTHER" id="PTHR43840">
    <property type="entry name" value="MITOCHONDRIAL METAL TRANSPORTER 1-RELATED"/>
    <property type="match status" value="1"/>
</dbReference>
<evidence type="ECO:0000256" key="6">
    <source>
        <dbReference type="ARBA" id="ARBA00022906"/>
    </source>
</evidence>
<protein>
    <submittedName>
        <fullName evidence="12">Cobalt transporter</fullName>
    </submittedName>
</protein>
<dbReference type="InterPro" id="IPR027470">
    <property type="entry name" value="Cation_efflux_CTD"/>
</dbReference>
<comment type="subcellular location">
    <subcellularLocation>
        <location evidence="1">Membrane</location>
        <topology evidence="1">Multi-pass membrane protein</topology>
    </subcellularLocation>
</comment>
<dbReference type="EMBL" id="BMFZ01000005">
    <property type="protein sequence ID" value="GGA46223.1"/>
    <property type="molecule type" value="Genomic_DNA"/>
</dbReference>
<evidence type="ECO:0000256" key="5">
    <source>
        <dbReference type="ARBA" id="ARBA00022692"/>
    </source>
</evidence>
<dbReference type="RefSeq" id="WP_188473470.1">
    <property type="nucleotide sequence ID" value="NZ_BMFZ01000005.1"/>
</dbReference>
<organism evidence="12 13">
    <name type="scientific">Hafnia psychrotolerans</name>
    <dbReference type="NCBI Taxonomy" id="1477018"/>
    <lineage>
        <taxon>Bacteria</taxon>
        <taxon>Pseudomonadati</taxon>
        <taxon>Pseudomonadota</taxon>
        <taxon>Gammaproteobacteria</taxon>
        <taxon>Enterobacterales</taxon>
        <taxon>Hafniaceae</taxon>
        <taxon>Hafnia</taxon>
    </lineage>
</organism>
<dbReference type="InterPro" id="IPR058533">
    <property type="entry name" value="Cation_efflux_TM"/>
</dbReference>
<keyword evidence="6" id="KW-0864">Zinc transport</keyword>